<evidence type="ECO:0000256" key="1">
    <source>
        <dbReference type="SAM" id="MobiDB-lite"/>
    </source>
</evidence>
<evidence type="ECO:0000313" key="3">
    <source>
        <dbReference type="Proteomes" id="UP000325779"/>
    </source>
</evidence>
<evidence type="ECO:0000313" key="2">
    <source>
        <dbReference type="EMBL" id="VVO58510.1"/>
    </source>
</evidence>
<dbReference type="AlphaFoldDB" id="A0ABD7VAE2"/>
<proteinExistence type="predicted"/>
<protein>
    <submittedName>
        <fullName evidence="2">Uncharacterized protein</fullName>
    </submittedName>
</protein>
<accession>A0ABD7VAE2</accession>
<comment type="caution">
    <text evidence="2">The sequence shown here is derived from an EMBL/GenBank/DDBJ whole genome shotgun (WGS) entry which is preliminary data.</text>
</comment>
<organism evidence="2 3">
    <name type="scientific">Pseudomonas fluorescens</name>
    <dbReference type="NCBI Taxonomy" id="294"/>
    <lineage>
        <taxon>Bacteria</taxon>
        <taxon>Pseudomonadati</taxon>
        <taxon>Pseudomonadota</taxon>
        <taxon>Gammaproteobacteria</taxon>
        <taxon>Pseudomonadales</taxon>
        <taxon>Pseudomonadaceae</taxon>
        <taxon>Pseudomonas</taxon>
    </lineage>
</organism>
<reference evidence="2 3" key="1">
    <citation type="submission" date="2019-09" db="EMBL/GenBank/DDBJ databases">
        <authorList>
            <person name="Chandra G."/>
            <person name="Truman W A."/>
        </authorList>
    </citation>
    <scope>NUCLEOTIDE SEQUENCE [LARGE SCALE GENOMIC DNA]</scope>
    <source>
        <strain evidence="2">PS732</strain>
    </source>
</reference>
<dbReference type="Proteomes" id="UP000325779">
    <property type="component" value="Unassembled WGS sequence"/>
</dbReference>
<sequence>MLHGFSKYGTGAGAGPVDYFLDDKAYDRQLGEWYQRDPLPEVIEGDPQTMVRMIDALPYAHKYTSGVLSFTEADTARLHTLEGTHFHEAVYDITARFKDMLFAGIEEEHRHILIVAQMHLDRLELHYVTPRCNYETDRAWNPAPPGKKKFEHMDAFVDLVNVKYGLDDPRSPLRARAIDSPDWLPDGEKYTREKLHSIFTRAVIDGVIESRTGLLELSKKAGFEITRVGKDYVSMKPPGSEKAFKFKGAIYDAGFTSSAQFGNTERKIIDREAYLTKPKVAARYKQAVSERRAFVEKRFEKILANVRNEEGNKTLQQGQLRTRTVIKNLPDLECSHFDNLSRNISVHNGGHKVTSDKHHGLQSSAPAMPSSSGYLLIPSTPADIGSCGGGSMESGDFEADKIVNKKRSEFGALTNKLRQIENSKKKDGNVYSLS</sequence>
<name>A0ABD7VAE2_PSEFL</name>
<dbReference type="EMBL" id="CABVIJ010000002">
    <property type="protein sequence ID" value="VVO58510.1"/>
    <property type="molecule type" value="Genomic_DNA"/>
</dbReference>
<feature type="region of interest" description="Disordered" evidence="1">
    <location>
        <begin position="351"/>
        <end position="370"/>
    </location>
</feature>
<gene>
    <name evidence="2" type="ORF">PS732_00692</name>
</gene>
<feature type="compositionally biased region" description="Polar residues" evidence="1">
    <location>
        <begin position="361"/>
        <end position="370"/>
    </location>
</feature>